<dbReference type="PANTHER" id="PTHR42770">
    <property type="entry name" value="AMINO ACID TRANSPORTER-RELATED"/>
    <property type="match status" value="1"/>
</dbReference>
<feature type="transmembrane region" description="Helical" evidence="6">
    <location>
        <begin position="45"/>
        <end position="66"/>
    </location>
</feature>
<evidence type="ECO:0000313" key="7">
    <source>
        <dbReference type="EMBL" id="MDA1388204.1"/>
    </source>
</evidence>
<evidence type="ECO:0000256" key="1">
    <source>
        <dbReference type="ARBA" id="ARBA00004651"/>
    </source>
</evidence>
<feature type="transmembrane region" description="Helical" evidence="6">
    <location>
        <begin position="223"/>
        <end position="256"/>
    </location>
</feature>
<feature type="transmembrane region" description="Helical" evidence="6">
    <location>
        <begin position="185"/>
        <end position="203"/>
    </location>
</feature>
<evidence type="ECO:0000256" key="3">
    <source>
        <dbReference type="ARBA" id="ARBA00022692"/>
    </source>
</evidence>
<comment type="caution">
    <text evidence="7">The sequence shown here is derived from an EMBL/GenBank/DDBJ whole genome shotgun (WGS) entry which is preliminary data.</text>
</comment>
<keyword evidence="3 6" id="KW-0812">Transmembrane</keyword>
<dbReference type="AlphaFoldDB" id="A0A9X3PQK6"/>
<accession>A0A9X3PQK6</accession>
<keyword evidence="10" id="KW-1185">Reference proteome</keyword>
<dbReference type="PANTHER" id="PTHR42770:SF13">
    <property type="entry name" value="L-METHIONINE_BRANCHED-CHAIN AMINO ACID EXPORTER YJEH"/>
    <property type="match status" value="1"/>
</dbReference>
<proteinExistence type="predicted"/>
<feature type="transmembrane region" description="Helical" evidence="6">
    <location>
        <begin position="18"/>
        <end position="39"/>
    </location>
</feature>
<dbReference type="InterPro" id="IPR050367">
    <property type="entry name" value="APC_superfamily"/>
</dbReference>
<sequence length="448" mass="44469">MNARTTHAGSLGTARGTALYLGAILGPGVLALPGLAAQAAGPAALIAWTALLVLSIPVAATFAALAAQRPDAGGVATFTRAAFGDRAAAVCGWWFYSVIPVGASSAALVGAAYIADAAGLGRTAVTAIAAALLATAFAANHIGLRLSGGAQLVLMGLLIALLAAACIAALPHFDPANLRPFAPHGVAGVFSAAAVLFYAFSGWEAASHLSGEFTDPARQLRRVTALALATVAAVYLALATATAGVLGGGAAVAAVPLTDLLGYGFGPAAAPLTAACAALLSLGAMNTFIAGASRLGAALARDGAMPAPLAKGHEPGRTPHRSLAVLAVLTGTAFAGATWFGLGLDVQMRATSAVLAGVTVLACAAAVRLLAGRARLWALLATACTAAIGTALSWYLLLPLGIAVLALVYLRGRQQRPLPRPVGARQEALSGFLAAQRKSAAWSTVQSA</sequence>
<organism evidence="7 9">
    <name type="scientific">Glycomyces lechevalierae</name>
    <dbReference type="NCBI Taxonomy" id="256034"/>
    <lineage>
        <taxon>Bacteria</taxon>
        <taxon>Bacillati</taxon>
        <taxon>Actinomycetota</taxon>
        <taxon>Actinomycetes</taxon>
        <taxon>Glycomycetales</taxon>
        <taxon>Glycomycetaceae</taxon>
        <taxon>Glycomyces</taxon>
    </lineage>
</organism>
<evidence type="ECO:0000256" key="5">
    <source>
        <dbReference type="ARBA" id="ARBA00023136"/>
    </source>
</evidence>
<comment type="subcellular location">
    <subcellularLocation>
        <location evidence="1">Cell membrane</location>
        <topology evidence="1">Multi-pass membrane protein</topology>
    </subcellularLocation>
</comment>
<evidence type="ECO:0000313" key="10">
    <source>
        <dbReference type="Proteomes" id="UP001183604"/>
    </source>
</evidence>
<dbReference type="GO" id="GO:0022857">
    <property type="term" value="F:transmembrane transporter activity"/>
    <property type="evidence" value="ECO:0007669"/>
    <property type="project" value="InterPro"/>
</dbReference>
<dbReference type="Pfam" id="PF13520">
    <property type="entry name" value="AA_permease_2"/>
    <property type="match status" value="1"/>
</dbReference>
<dbReference type="RefSeq" id="WP_270124703.1">
    <property type="nucleotide sequence ID" value="NZ_BAAAOM010000002.1"/>
</dbReference>
<feature type="transmembrane region" description="Helical" evidence="6">
    <location>
        <begin position="152"/>
        <end position="173"/>
    </location>
</feature>
<feature type="transmembrane region" description="Helical" evidence="6">
    <location>
        <begin position="87"/>
        <end position="114"/>
    </location>
</feature>
<feature type="transmembrane region" description="Helical" evidence="6">
    <location>
        <begin position="120"/>
        <end position="140"/>
    </location>
</feature>
<feature type="transmembrane region" description="Helical" evidence="6">
    <location>
        <begin position="377"/>
        <end position="410"/>
    </location>
</feature>
<evidence type="ECO:0000256" key="2">
    <source>
        <dbReference type="ARBA" id="ARBA00022475"/>
    </source>
</evidence>
<keyword evidence="5 6" id="KW-0472">Membrane</keyword>
<dbReference type="InterPro" id="IPR002293">
    <property type="entry name" value="AA/rel_permease1"/>
</dbReference>
<reference evidence="8 10" key="2">
    <citation type="submission" date="2023-07" db="EMBL/GenBank/DDBJ databases">
        <title>Sequencing the genomes of 1000 actinobacteria strains.</title>
        <authorList>
            <person name="Klenk H.-P."/>
        </authorList>
    </citation>
    <scope>NUCLEOTIDE SEQUENCE [LARGE SCALE GENOMIC DNA]</scope>
    <source>
        <strain evidence="8 10">DSM 44724</strain>
    </source>
</reference>
<feature type="transmembrane region" description="Helical" evidence="6">
    <location>
        <begin position="323"/>
        <end position="344"/>
    </location>
</feature>
<keyword evidence="2" id="KW-1003">Cell membrane</keyword>
<feature type="transmembrane region" description="Helical" evidence="6">
    <location>
        <begin position="268"/>
        <end position="291"/>
    </location>
</feature>
<protein>
    <submittedName>
        <fullName evidence="8">Amino acid efflux transporter</fullName>
    </submittedName>
    <submittedName>
        <fullName evidence="7">Amino acid permease</fullName>
    </submittedName>
</protein>
<name>A0A9X3PQK6_9ACTN</name>
<dbReference type="PIRSF" id="PIRSF006060">
    <property type="entry name" value="AA_transporter"/>
    <property type="match status" value="1"/>
</dbReference>
<dbReference type="Proteomes" id="UP001145799">
    <property type="component" value="Unassembled WGS sequence"/>
</dbReference>
<gene>
    <name evidence="8" type="ORF">J2S69_001072</name>
    <name evidence="7" type="ORF">O2L01_24635</name>
</gene>
<reference evidence="7" key="1">
    <citation type="submission" date="2022-12" db="EMBL/GenBank/DDBJ databases">
        <title>Gycomyces niveus sp.nov., a novel actinomycete isolated from soil in Shouguang.</title>
        <authorList>
            <person name="Yang X."/>
        </authorList>
    </citation>
    <scope>NUCLEOTIDE SEQUENCE</scope>
    <source>
        <strain evidence="7">DSM 44724</strain>
    </source>
</reference>
<dbReference type="Gene3D" id="1.20.1740.10">
    <property type="entry name" value="Amino acid/polyamine transporter I"/>
    <property type="match status" value="1"/>
</dbReference>
<dbReference type="GO" id="GO:0005886">
    <property type="term" value="C:plasma membrane"/>
    <property type="evidence" value="ECO:0007669"/>
    <property type="project" value="UniProtKB-SubCell"/>
</dbReference>
<evidence type="ECO:0000313" key="8">
    <source>
        <dbReference type="EMBL" id="MDR7337353.1"/>
    </source>
</evidence>
<dbReference type="EMBL" id="JAPZVQ010000025">
    <property type="protein sequence ID" value="MDA1388204.1"/>
    <property type="molecule type" value="Genomic_DNA"/>
</dbReference>
<keyword evidence="4 6" id="KW-1133">Transmembrane helix</keyword>
<dbReference type="EMBL" id="JAVDYD010000001">
    <property type="protein sequence ID" value="MDR7337353.1"/>
    <property type="molecule type" value="Genomic_DNA"/>
</dbReference>
<evidence type="ECO:0000313" key="9">
    <source>
        <dbReference type="Proteomes" id="UP001145799"/>
    </source>
</evidence>
<evidence type="ECO:0000256" key="4">
    <source>
        <dbReference type="ARBA" id="ARBA00022989"/>
    </source>
</evidence>
<feature type="transmembrane region" description="Helical" evidence="6">
    <location>
        <begin position="350"/>
        <end position="370"/>
    </location>
</feature>
<dbReference type="Proteomes" id="UP001183604">
    <property type="component" value="Unassembled WGS sequence"/>
</dbReference>
<evidence type="ECO:0000256" key="6">
    <source>
        <dbReference type="SAM" id="Phobius"/>
    </source>
</evidence>